<dbReference type="GO" id="GO:0003723">
    <property type="term" value="F:RNA binding"/>
    <property type="evidence" value="ECO:0007669"/>
    <property type="project" value="UniProtKB-KW"/>
</dbReference>
<dbReference type="Pfam" id="PF01423">
    <property type="entry name" value="LSM"/>
    <property type="match status" value="1"/>
</dbReference>
<dbReference type="GO" id="GO:0046540">
    <property type="term" value="C:U4/U6 x U5 tri-snRNP complex"/>
    <property type="evidence" value="ECO:0007669"/>
    <property type="project" value="TreeGrafter"/>
</dbReference>
<evidence type="ECO:0000256" key="4">
    <source>
        <dbReference type="ARBA" id="ARBA00022490"/>
    </source>
</evidence>
<dbReference type="SUPFAM" id="SSF50182">
    <property type="entry name" value="Sm-like ribonucleoproteins"/>
    <property type="match status" value="1"/>
</dbReference>
<dbReference type="GO" id="GO:0070990">
    <property type="term" value="F:snRNP binding"/>
    <property type="evidence" value="ECO:0007669"/>
    <property type="project" value="TreeGrafter"/>
</dbReference>
<dbReference type="GO" id="GO:0000398">
    <property type="term" value="P:mRNA splicing, via spliceosome"/>
    <property type="evidence" value="ECO:0007669"/>
    <property type="project" value="TreeGrafter"/>
</dbReference>
<evidence type="ECO:0000256" key="9">
    <source>
        <dbReference type="ARBA" id="ARBA00023274"/>
    </source>
</evidence>
<evidence type="ECO:0000256" key="6">
    <source>
        <dbReference type="ARBA" id="ARBA00022884"/>
    </source>
</evidence>
<dbReference type="GO" id="GO:0005737">
    <property type="term" value="C:cytoplasm"/>
    <property type="evidence" value="ECO:0007669"/>
    <property type="project" value="UniProtKB-SubCell"/>
</dbReference>
<keyword evidence="7" id="KW-0508">mRNA splicing</keyword>
<dbReference type="GO" id="GO:0005685">
    <property type="term" value="C:U1 snRNP"/>
    <property type="evidence" value="ECO:0007669"/>
    <property type="project" value="TreeGrafter"/>
</dbReference>
<dbReference type="AlphaFoldDB" id="A5E144"/>
<dbReference type="SMART" id="SM00651">
    <property type="entry name" value="Sm"/>
    <property type="match status" value="1"/>
</dbReference>
<keyword evidence="14" id="KW-1185">Reference proteome</keyword>
<dbReference type="FunCoup" id="A5E144">
    <property type="interactions" value="345"/>
</dbReference>
<dbReference type="HOGENOM" id="CLU_076902_4_2_1"/>
<dbReference type="PANTHER" id="PTHR10701:SF0">
    <property type="entry name" value="SMALL NUCLEAR RIBONUCLEOPROTEIN-ASSOCIATED PROTEIN B"/>
    <property type="match status" value="1"/>
</dbReference>
<dbReference type="InParanoid" id="A5E144"/>
<dbReference type="GO" id="GO:0071013">
    <property type="term" value="C:catalytic step 2 spliceosome"/>
    <property type="evidence" value="ECO:0007669"/>
    <property type="project" value="TreeGrafter"/>
</dbReference>
<evidence type="ECO:0000313" key="13">
    <source>
        <dbReference type="EMBL" id="EDK45152.1"/>
    </source>
</evidence>
<feature type="region of interest" description="Disordered" evidence="11">
    <location>
        <begin position="130"/>
        <end position="152"/>
    </location>
</feature>
<gene>
    <name evidence="13" type="ORF">LELG_03331</name>
</gene>
<dbReference type="InterPro" id="IPR050914">
    <property type="entry name" value="snRNP_SmB/NAA38-like"/>
</dbReference>
<accession>A5E144</accession>
<keyword evidence="9" id="KW-0687">Ribonucleoprotein</keyword>
<comment type="similarity">
    <text evidence="3">Belongs to the snRNP SmB/SmN family.</text>
</comment>
<evidence type="ECO:0000256" key="3">
    <source>
        <dbReference type="ARBA" id="ARBA00009123"/>
    </source>
</evidence>
<dbReference type="CDD" id="cd01717">
    <property type="entry name" value="Sm_B"/>
    <property type="match status" value="1"/>
</dbReference>
<dbReference type="GO" id="GO:0005686">
    <property type="term" value="C:U2 snRNP"/>
    <property type="evidence" value="ECO:0007669"/>
    <property type="project" value="TreeGrafter"/>
</dbReference>
<dbReference type="GO" id="GO:0005687">
    <property type="term" value="C:U4 snRNP"/>
    <property type="evidence" value="ECO:0007669"/>
    <property type="project" value="TreeGrafter"/>
</dbReference>
<evidence type="ECO:0000256" key="5">
    <source>
        <dbReference type="ARBA" id="ARBA00022664"/>
    </source>
</evidence>
<dbReference type="GO" id="GO:0071004">
    <property type="term" value="C:U2-type prespliceosome"/>
    <property type="evidence" value="ECO:0007669"/>
    <property type="project" value="TreeGrafter"/>
</dbReference>
<comment type="subcellular location">
    <subcellularLocation>
        <location evidence="2">Cytoplasm</location>
    </subcellularLocation>
    <subcellularLocation>
        <location evidence="1">Nucleus</location>
    </subcellularLocation>
</comment>
<protein>
    <recommendedName>
        <fullName evidence="10">Sm protein B</fullName>
    </recommendedName>
</protein>
<dbReference type="STRING" id="379508.A5E144"/>
<dbReference type="EMBL" id="CH981527">
    <property type="protein sequence ID" value="EDK45152.1"/>
    <property type="molecule type" value="Genomic_DNA"/>
</dbReference>
<evidence type="ECO:0000256" key="2">
    <source>
        <dbReference type="ARBA" id="ARBA00004496"/>
    </source>
</evidence>
<organism evidence="13 14">
    <name type="scientific">Lodderomyces elongisporus (strain ATCC 11503 / CBS 2605 / JCM 1781 / NBRC 1676 / NRRL YB-4239)</name>
    <name type="common">Yeast</name>
    <name type="synonym">Saccharomyces elongisporus</name>
    <dbReference type="NCBI Taxonomy" id="379508"/>
    <lineage>
        <taxon>Eukaryota</taxon>
        <taxon>Fungi</taxon>
        <taxon>Dikarya</taxon>
        <taxon>Ascomycota</taxon>
        <taxon>Saccharomycotina</taxon>
        <taxon>Pichiomycetes</taxon>
        <taxon>Debaryomycetaceae</taxon>
        <taxon>Candida/Lodderomyces clade</taxon>
        <taxon>Lodderomyces</taxon>
    </lineage>
</organism>
<evidence type="ECO:0000259" key="12">
    <source>
        <dbReference type="PROSITE" id="PS52002"/>
    </source>
</evidence>
<keyword evidence="4" id="KW-0963">Cytoplasm</keyword>
<evidence type="ECO:0000313" key="14">
    <source>
        <dbReference type="Proteomes" id="UP000001996"/>
    </source>
</evidence>
<dbReference type="OMA" id="HDERIMI"/>
<dbReference type="GeneID" id="5232566"/>
<dbReference type="PANTHER" id="PTHR10701">
    <property type="entry name" value="SMALL NUCLEAR RIBONUCLEOPROTEIN-ASSOCIATED PROTEIN B AND N"/>
    <property type="match status" value="1"/>
</dbReference>
<evidence type="ECO:0000256" key="10">
    <source>
        <dbReference type="ARBA" id="ARBA00041355"/>
    </source>
</evidence>
<dbReference type="Gene3D" id="2.30.30.100">
    <property type="match status" value="1"/>
</dbReference>
<evidence type="ECO:0000256" key="8">
    <source>
        <dbReference type="ARBA" id="ARBA00023242"/>
    </source>
</evidence>
<proteinExistence type="inferred from homology"/>
<evidence type="ECO:0000256" key="11">
    <source>
        <dbReference type="SAM" id="MobiDB-lite"/>
    </source>
</evidence>
<dbReference type="InterPro" id="IPR001163">
    <property type="entry name" value="Sm_dom_euk/arc"/>
</dbReference>
<dbReference type="OrthoDB" id="2020720at2759"/>
<keyword evidence="8" id="KW-0539">Nucleus</keyword>
<name>A5E144_LODEL</name>
<keyword evidence="6" id="KW-0694">RNA-binding</keyword>
<sequence>MSDLINYRLRILTVDNRTYVGSLLSFDKHLNLVLSDTEESRITKKSWIEMKNKSQKEGNTNSLALAQTQALAPAQALNLNLNAPLFPTETEKPKFKPNLTRRHLGLIILRGEQIVSLSIETGPLTDIKTRVSTGKGTSRPLKQPVSKLKKLA</sequence>
<reference evidence="13 14" key="1">
    <citation type="journal article" date="2009" name="Nature">
        <title>Evolution of pathogenicity and sexual reproduction in eight Candida genomes.</title>
        <authorList>
            <person name="Butler G."/>
            <person name="Rasmussen M.D."/>
            <person name="Lin M.F."/>
            <person name="Santos M.A."/>
            <person name="Sakthikumar S."/>
            <person name="Munro C.A."/>
            <person name="Rheinbay E."/>
            <person name="Grabherr M."/>
            <person name="Forche A."/>
            <person name="Reedy J.L."/>
            <person name="Agrafioti I."/>
            <person name="Arnaud M.B."/>
            <person name="Bates S."/>
            <person name="Brown A.J."/>
            <person name="Brunke S."/>
            <person name="Costanzo M.C."/>
            <person name="Fitzpatrick D.A."/>
            <person name="de Groot P.W."/>
            <person name="Harris D."/>
            <person name="Hoyer L.L."/>
            <person name="Hube B."/>
            <person name="Klis F.M."/>
            <person name="Kodira C."/>
            <person name="Lennard N."/>
            <person name="Logue M.E."/>
            <person name="Martin R."/>
            <person name="Neiman A.M."/>
            <person name="Nikolaou E."/>
            <person name="Quail M.A."/>
            <person name="Quinn J."/>
            <person name="Santos M.C."/>
            <person name="Schmitzberger F.F."/>
            <person name="Sherlock G."/>
            <person name="Shah P."/>
            <person name="Silverstein K.A."/>
            <person name="Skrzypek M.S."/>
            <person name="Soll D."/>
            <person name="Staggs R."/>
            <person name="Stansfield I."/>
            <person name="Stumpf M.P."/>
            <person name="Sudbery P.E."/>
            <person name="Srikantha T."/>
            <person name="Zeng Q."/>
            <person name="Berman J."/>
            <person name="Berriman M."/>
            <person name="Heitman J."/>
            <person name="Gow N.A."/>
            <person name="Lorenz M.C."/>
            <person name="Birren B.W."/>
            <person name="Kellis M."/>
            <person name="Cuomo C.A."/>
        </authorList>
    </citation>
    <scope>NUCLEOTIDE SEQUENCE [LARGE SCALE GENOMIC DNA]</scope>
    <source>
        <strain evidence="14">ATCC 11503 / BCRC 21390 / CBS 2605 / JCM 1781 / NBRC 1676 / NRRL YB-4239</strain>
    </source>
</reference>
<evidence type="ECO:0000256" key="1">
    <source>
        <dbReference type="ARBA" id="ARBA00004123"/>
    </source>
</evidence>
<dbReference type="GO" id="GO:0005682">
    <property type="term" value="C:U5 snRNP"/>
    <property type="evidence" value="ECO:0007669"/>
    <property type="project" value="TreeGrafter"/>
</dbReference>
<dbReference type="Proteomes" id="UP000001996">
    <property type="component" value="Unassembled WGS sequence"/>
</dbReference>
<evidence type="ECO:0000256" key="7">
    <source>
        <dbReference type="ARBA" id="ARBA00023187"/>
    </source>
</evidence>
<keyword evidence="5" id="KW-0507">mRNA processing</keyword>
<dbReference type="InterPro" id="IPR010920">
    <property type="entry name" value="LSM_dom_sf"/>
</dbReference>
<feature type="domain" description="Sm" evidence="12">
    <location>
        <begin position="1"/>
        <end position="123"/>
    </location>
</feature>
<dbReference type="eggNOG" id="KOG3168">
    <property type="taxonomic scope" value="Eukaryota"/>
</dbReference>
<dbReference type="VEuPathDB" id="FungiDB:LELG_03331"/>
<dbReference type="KEGG" id="lel:PVL30_002829"/>
<dbReference type="InterPro" id="IPR047575">
    <property type="entry name" value="Sm"/>
</dbReference>
<dbReference type="PROSITE" id="PS52002">
    <property type="entry name" value="SM"/>
    <property type="match status" value="1"/>
</dbReference>